<dbReference type="InterPro" id="IPR000073">
    <property type="entry name" value="AB_hydrolase_1"/>
</dbReference>
<sequence>MQTVVDGVLTNYEVFNAKQADTLVILHGWGSSLKFWIPIAKQLDPDLRIILLDLPSFGSTAPLPNNPNIPEYTLFVNAFTKKLKLSRFTLCGHSFGGQVTLDYALKFPSDLKSIILISPAVVRERSKSAKFKILLAKVLRPLFSILPKHSFERFLGWYTPRDYSNSTEYQRRVLQKIVVYDLKPFLNQVKAPVDIIWGSEDFVIPYMGKYLAENIPDSHLHVIYGTNHLIYLTHPKQLIENLNQIIDLQYA</sequence>
<dbReference type="PRINTS" id="PR00111">
    <property type="entry name" value="ABHYDROLASE"/>
</dbReference>
<dbReference type="GO" id="GO:0016020">
    <property type="term" value="C:membrane"/>
    <property type="evidence" value="ECO:0007669"/>
    <property type="project" value="TreeGrafter"/>
</dbReference>
<dbReference type="SUPFAM" id="SSF53474">
    <property type="entry name" value="alpha/beta-Hydrolases"/>
    <property type="match status" value="1"/>
</dbReference>
<dbReference type="AlphaFoldDB" id="A0A0G1M3N3"/>
<feature type="domain" description="AB hydrolase-1" evidence="1">
    <location>
        <begin position="22"/>
        <end position="235"/>
    </location>
</feature>
<dbReference type="PANTHER" id="PTHR43798:SF33">
    <property type="entry name" value="HYDROLASE, PUTATIVE (AFU_ORTHOLOGUE AFUA_2G14860)-RELATED"/>
    <property type="match status" value="1"/>
</dbReference>
<gene>
    <name evidence="2" type="ORF">UW60_C0022G0007</name>
</gene>
<organism evidence="2 3">
    <name type="scientific">Candidatus Woesebacteria bacterium GW2011_GWA2_44_33</name>
    <dbReference type="NCBI Taxonomy" id="1618564"/>
    <lineage>
        <taxon>Bacteria</taxon>
        <taxon>Candidatus Woeseibacteriota</taxon>
    </lineage>
</organism>
<dbReference type="Proteomes" id="UP000034826">
    <property type="component" value="Unassembled WGS sequence"/>
</dbReference>
<dbReference type="PANTHER" id="PTHR43798">
    <property type="entry name" value="MONOACYLGLYCEROL LIPASE"/>
    <property type="match status" value="1"/>
</dbReference>
<evidence type="ECO:0000259" key="1">
    <source>
        <dbReference type="Pfam" id="PF00561"/>
    </source>
</evidence>
<proteinExistence type="predicted"/>
<evidence type="ECO:0000313" key="2">
    <source>
        <dbReference type="EMBL" id="KKT66534.1"/>
    </source>
</evidence>
<reference evidence="2 3" key="1">
    <citation type="journal article" date="2015" name="Nature">
        <title>rRNA introns, odd ribosomes, and small enigmatic genomes across a large radiation of phyla.</title>
        <authorList>
            <person name="Brown C.T."/>
            <person name="Hug L.A."/>
            <person name="Thomas B.C."/>
            <person name="Sharon I."/>
            <person name="Castelle C.J."/>
            <person name="Singh A."/>
            <person name="Wilkins M.J."/>
            <person name="Williams K.H."/>
            <person name="Banfield J.F."/>
        </authorList>
    </citation>
    <scope>NUCLEOTIDE SEQUENCE [LARGE SCALE GENOMIC DNA]</scope>
</reference>
<protein>
    <recommendedName>
        <fullName evidence="1">AB hydrolase-1 domain-containing protein</fullName>
    </recommendedName>
</protein>
<dbReference type="InterPro" id="IPR029058">
    <property type="entry name" value="AB_hydrolase_fold"/>
</dbReference>
<name>A0A0G1M3N3_9BACT</name>
<dbReference type="Pfam" id="PF00561">
    <property type="entry name" value="Abhydrolase_1"/>
    <property type="match status" value="1"/>
</dbReference>
<dbReference type="EMBL" id="LCIY01000022">
    <property type="protein sequence ID" value="KKT66534.1"/>
    <property type="molecule type" value="Genomic_DNA"/>
</dbReference>
<accession>A0A0G1M3N3</accession>
<comment type="caution">
    <text evidence="2">The sequence shown here is derived from an EMBL/GenBank/DDBJ whole genome shotgun (WGS) entry which is preliminary data.</text>
</comment>
<dbReference type="InterPro" id="IPR050266">
    <property type="entry name" value="AB_hydrolase_sf"/>
</dbReference>
<dbReference type="Gene3D" id="3.40.50.1820">
    <property type="entry name" value="alpha/beta hydrolase"/>
    <property type="match status" value="1"/>
</dbReference>
<evidence type="ECO:0000313" key="3">
    <source>
        <dbReference type="Proteomes" id="UP000034826"/>
    </source>
</evidence>